<organism evidence="2 3">
    <name type="scientific">Alkalilimnicola ehrlichii</name>
    <dbReference type="NCBI Taxonomy" id="351052"/>
    <lineage>
        <taxon>Bacteria</taxon>
        <taxon>Pseudomonadati</taxon>
        <taxon>Pseudomonadota</taxon>
        <taxon>Gammaproteobacteria</taxon>
        <taxon>Chromatiales</taxon>
        <taxon>Ectothiorhodospiraceae</taxon>
        <taxon>Alkalilimnicola</taxon>
    </lineage>
</organism>
<reference evidence="3" key="1">
    <citation type="submission" date="2017-05" db="EMBL/GenBank/DDBJ databases">
        <authorList>
            <person name="Sharma S."/>
            <person name="Sidhu C."/>
            <person name="Pinnaka A.K."/>
        </authorList>
    </citation>
    <scope>NUCLEOTIDE SEQUENCE [LARGE SCALE GENOMIC DNA]</scope>
    <source>
        <strain evidence="3">AK93</strain>
    </source>
</reference>
<sequence length="339" mass="37146">DLNQGIDELIQDKKVQQSVRSNARWHGGFVVGVLIAEGANLGFLWQNGILGNNAREFADRFAAMVGVVAALTDAREWQAGRTAVGNISSQRLLDRAATARTTAGRANAAASFVYAFLASWDARMAFYDADYDYMAANLVLASSTGLLVGALAPGLLKVLGVSPAVAALLANPWVIASLVLVTVAAAVWAYFAKNDETERWLRFSPWGKAWDWQRTWRQRNYDDPRQVLKSWAELMNPVSAVVRGGSHTCAVSVTAPSKVETQLEVRPYPASFRRRLSDGDAWLPVAVEASGDEWWADPLLLALHKVCEDTDCRPHADGSGYDWLIPAGNFVPLMRHFEA</sequence>
<dbReference type="Proteomes" id="UP000256763">
    <property type="component" value="Unassembled WGS sequence"/>
</dbReference>
<feature type="transmembrane region" description="Helical" evidence="1">
    <location>
        <begin position="133"/>
        <end position="152"/>
    </location>
</feature>
<keyword evidence="1" id="KW-0812">Transmembrane</keyword>
<dbReference type="RefSeq" id="WP_181919737.1">
    <property type="nucleotide sequence ID" value="NZ_NFZW01000077.1"/>
</dbReference>
<evidence type="ECO:0000313" key="3">
    <source>
        <dbReference type="Proteomes" id="UP000256763"/>
    </source>
</evidence>
<feature type="transmembrane region" description="Helical" evidence="1">
    <location>
        <begin position="172"/>
        <end position="192"/>
    </location>
</feature>
<evidence type="ECO:0000313" key="2">
    <source>
        <dbReference type="EMBL" id="RFA30408.1"/>
    </source>
</evidence>
<dbReference type="EMBL" id="NFZW01000077">
    <property type="protein sequence ID" value="RFA30408.1"/>
    <property type="molecule type" value="Genomic_DNA"/>
</dbReference>
<gene>
    <name evidence="2" type="ORF">CAL65_22735</name>
</gene>
<keyword evidence="1" id="KW-0472">Membrane</keyword>
<keyword evidence="3" id="KW-1185">Reference proteome</keyword>
<accession>A0A3E0WG27</accession>
<feature type="non-terminal residue" evidence="2">
    <location>
        <position position="339"/>
    </location>
</feature>
<evidence type="ECO:0000256" key="1">
    <source>
        <dbReference type="SAM" id="Phobius"/>
    </source>
</evidence>
<dbReference type="AlphaFoldDB" id="A0A3E0WG27"/>
<comment type="caution">
    <text evidence="2">The sequence shown here is derived from an EMBL/GenBank/DDBJ whole genome shotgun (WGS) entry which is preliminary data.</text>
</comment>
<protein>
    <submittedName>
        <fullName evidence="2">Uncharacterized protein</fullName>
    </submittedName>
</protein>
<keyword evidence="1" id="KW-1133">Transmembrane helix</keyword>
<proteinExistence type="predicted"/>
<feature type="non-terminal residue" evidence="2">
    <location>
        <position position="1"/>
    </location>
</feature>
<name>A0A3E0WG27_9GAMM</name>